<dbReference type="SUPFAM" id="SSF55979">
    <property type="entry name" value="DNA clamp"/>
    <property type="match status" value="3"/>
</dbReference>
<sequence length="391" mass="42398">MKIVSSQSDLKNNLSLVSRAVPSRAEPAVLANVLIEATETSQKVSMTAFDGSMGIKTSFNAEVIEGGSITLPAKLFNDIVARLPEMEITLSVAEEENNFIATISSTSGEFRLAGIDAEEFPELPQVKGEQVMELPIAIVNEGLGGCLFAASTELSKQVLTGVHLKTKVLGESDRADILEFAATDSHRLAVVATDLNQEDIESESVVSLPDFAVTIPAKALRELERIVADAGESDRIKVSFDEVVMVFELGDRLLTSAKIPGDYPAYGQLIPQNFAREMIVDRKRLLSSLELVAVLAQKNNLVKFSLSNDLGELTVSADAQDVGNAKQSLPAEIMGEDIEIAFNIKYLMDGLKALPTAEIKMQLNEWNQPVIFSPLGGLDMTYLVMPVQIRN</sequence>
<keyword evidence="14" id="KW-1185">Reference proteome</keyword>
<dbReference type="PANTHER" id="PTHR30478">
    <property type="entry name" value="DNA POLYMERASE III SUBUNIT BETA"/>
    <property type="match status" value="1"/>
</dbReference>
<dbReference type="Pfam" id="PF00712">
    <property type="entry name" value="DNA_pol3_beta"/>
    <property type="match status" value="1"/>
</dbReference>
<dbReference type="CDD" id="cd00140">
    <property type="entry name" value="beta_clamp"/>
    <property type="match status" value="1"/>
</dbReference>
<evidence type="ECO:0000256" key="8">
    <source>
        <dbReference type="ARBA" id="ARBA00023125"/>
    </source>
</evidence>
<organism evidence="13 14">
    <name type="scientific">Waterburya agarophytonicola KI4</name>
    <dbReference type="NCBI Taxonomy" id="2874699"/>
    <lineage>
        <taxon>Bacteria</taxon>
        <taxon>Bacillati</taxon>
        <taxon>Cyanobacteriota</taxon>
        <taxon>Cyanophyceae</taxon>
        <taxon>Pleurocapsales</taxon>
        <taxon>Hyellaceae</taxon>
        <taxon>Waterburya</taxon>
        <taxon>Waterburya agarophytonicola</taxon>
    </lineage>
</organism>
<dbReference type="GO" id="GO:0003887">
    <property type="term" value="F:DNA-directed DNA polymerase activity"/>
    <property type="evidence" value="ECO:0007669"/>
    <property type="project" value="UniProtKB-UniRule"/>
</dbReference>
<dbReference type="PIRSF" id="PIRSF000804">
    <property type="entry name" value="DNA_pol_III_b"/>
    <property type="match status" value="1"/>
</dbReference>
<keyword evidence="6 9" id="KW-0235">DNA replication</keyword>
<accession>A0A964FGL8</accession>
<dbReference type="GO" id="GO:0006271">
    <property type="term" value="P:DNA strand elongation involved in DNA replication"/>
    <property type="evidence" value="ECO:0007669"/>
    <property type="project" value="TreeGrafter"/>
</dbReference>
<evidence type="ECO:0000313" key="13">
    <source>
        <dbReference type="EMBL" id="MCC0176608.1"/>
    </source>
</evidence>
<evidence type="ECO:0000259" key="11">
    <source>
        <dbReference type="Pfam" id="PF02767"/>
    </source>
</evidence>
<dbReference type="InterPro" id="IPR046938">
    <property type="entry name" value="DNA_clamp_sf"/>
</dbReference>
<dbReference type="InterPro" id="IPR001001">
    <property type="entry name" value="DNA_polIII_beta"/>
</dbReference>
<dbReference type="InterPro" id="IPR022635">
    <property type="entry name" value="DNA_polIII_beta_C"/>
</dbReference>
<dbReference type="Pfam" id="PF02768">
    <property type="entry name" value="DNA_pol3_beta_3"/>
    <property type="match status" value="1"/>
</dbReference>
<dbReference type="GO" id="GO:0005737">
    <property type="term" value="C:cytoplasm"/>
    <property type="evidence" value="ECO:0007669"/>
    <property type="project" value="UniProtKB-SubCell"/>
</dbReference>
<gene>
    <name evidence="13" type="ORF">I4641_06400</name>
</gene>
<comment type="function">
    <text evidence="9">Confers DNA tethering and processivity to DNA polymerases and other proteins. Acts as a clamp, forming a ring around DNA (a reaction catalyzed by the clamp-loading complex) which diffuses in an ATP-independent manner freely and bidirectionally along dsDNA. Initially characterized for its ability to contact the catalytic subunit of DNA polymerase III (Pol III), a complex, multichain enzyme responsible for most of the replicative synthesis in bacteria; Pol III exhibits 3'-5' exonuclease proofreading activity. The beta chain is required for initiation of replication as well as for processivity of DNA replication.</text>
</comment>
<evidence type="ECO:0000256" key="6">
    <source>
        <dbReference type="ARBA" id="ARBA00022705"/>
    </source>
</evidence>
<dbReference type="GO" id="GO:0009360">
    <property type="term" value="C:DNA polymerase III complex"/>
    <property type="evidence" value="ECO:0007669"/>
    <property type="project" value="InterPro"/>
</dbReference>
<reference evidence="13" key="1">
    <citation type="journal article" date="2021" name="Antonie Van Leeuwenhoek">
        <title>Draft genome and description of Waterburya agarophytonicola gen. nov. sp. nov. (Pleurocapsales, Cyanobacteria): a seaweed symbiont.</title>
        <authorList>
            <person name="Bonthond G."/>
            <person name="Shalygin S."/>
            <person name="Bayer T."/>
            <person name="Weinberger F."/>
        </authorList>
    </citation>
    <scope>NUCLEOTIDE SEQUENCE</scope>
    <source>
        <strain evidence="13">KI4</strain>
    </source>
</reference>
<feature type="domain" description="DNA polymerase III beta sliding clamp central" evidence="11">
    <location>
        <begin position="146"/>
        <end position="264"/>
    </location>
</feature>
<evidence type="ECO:0000259" key="10">
    <source>
        <dbReference type="Pfam" id="PF00712"/>
    </source>
</evidence>
<keyword evidence="7 9" id="KW-0239">DNA-directed DNA polymerase</keyword>
<dbReference type="InterPro" id="IPR022634">
    <property type="entry name" value="DNA_polIII_beta_N"/>
</dbReference>
<evidence type="ECO:0000256" key="3">
    <source>
        <dbReference type="ARBA" id="ARBA00022490"/>
    </source>
</evidence>
<dbReference type="GO" id="GO:0008408">
    <property type="term" value="F:3'-5' exonuclease activity"/>
    <property type="evidence" value="ECO:0007669"/>
    <property type="project" value="InterPro"/>
</dbReference>
<protein>
    <recommendedName>
        <fullName evidence="9">Beta sliding clamp</fullName>
    </recommendedName>
</protein>
<keyword evidence="3 9" id="KW-0963">Cytoplasm</keyword>
<dbReference type="Gene3D" id="3.10.150.10">
    <property type="entry name" value="DNA Polymerase III, subunit A, domain 2"/>
    <property type="match status" value="1"/>
</dbReference>
<keyword evidence="5 9" id="KW-0548">Nucleotidyltransferase</keyword>
<feature type="domain" description="DNA polymerase III beta sliding clamp C-terminal" evidence="12">
    <location>
        <begin position="268"/>
        <end position="387"/>
    </location>
</feature>
<dbReference type="Proteomes" id="UP000729733">
    <property type="component" value="Unassembled WGS sequence"/>
</dbReference>
<dbReference type="InterPro" id="IPR022637">
    <property type="entry name" value="DNA_polIII_beta_cen"/>
</dbReference>
<dbReference type="GO" id="GO:0003677">
    <property type="term" value="F:DNA binding"/>
    <property type="evidence" value="ECO:0007669"/>
    <property type="project" value="UniProtKB-UniRule"/>
</dbReference>
<comment type="subcellular location">
    <subcellularLocation>
        <location evidence="1 9">Cytoplasm</location>
    </subcellularLocation>
</comment>
<feature type="domain" description="DNA polymerase III beta sliding clamp N-terminal" evidence="10">
    <location>
        <begin position="1"/>
        <end position="124"/>
    </location>
</feature>
<evidence type="ECO:0000313" key="14">
    <source>
        <dbReference type="Proteomes" id="UP000729733"/>
    </source>
</evidence>
<evidence type="ECO:0000259" key="12">
    <source>
        <dbReference type="Pfam" id="PF02768"/>
    </source>
</evidence>
<evidence type="ECO:0000256" key="2">
    <source>
        <dbReference type="ARBA" id="ARBA00010752"/>
    </source>
</evidence>
<proteinExistence type="inferred from homology"/>
<comment type="caution">
    <text evidence="13">The sequence shown here is derived from an EMBL/GenBank/DDBJ whole genome shotgun (WGS) entry which is preliminary data.</text>
</comment>
<dbReference type="RefSeq" id="WP_229639644.1">
    <property type="nucleotide sequence ID" value="NZ_JADWDC010000010.1"/>
</dbReference>
<evidence type="ECO:0000256" key="1">
    <source>
        <dbReference type="ARBA" id="ARBA00004496"/>
    </source>
</evidence>
<evidence type="ECO:0000256" key="4">
    <source>
        <dbReference type="ARBA" id="ARBA00022679"/>
    </source>
</evidence>
<dbReference type="SMART" id="SM00480">
    <property type="entry name" value="POL3Bc"/>
    <property type="match status" value="1"/>
</dbReference>
<dbReference type="PANTHER" id="PTHR30478:SF0">
    <property type="entry name" value="BETA SLIDING CLAMP"/>
    <property type="match status" value="1"/>
</dbReference>
<evidence type="ECO:0000256" key="9">
    <source>
        <dbReference type="PIRNR" id="PIRNR000804"/>
    </source>
</evidence>
<name>A0A964FGL8_9CYAN</name>
<keyword evidence="4 9" id="KW-0808">Transferase</keyword>
<dbReference type="Pfam" id="PF02767">
    <property type="entry name" value="DNA_pol3_beta_2"/>
    <property type="match status" value="1"/>
</dbReference>
<dbReference type="Gene3D" id="3.70.10.10">
    <property type="match status" value="1"/>
</dbReference>
<dbReference type="AlphaFoldDB" id="A0A964FGL8"/>
<comment type="subunit">
    <text evidence="9">Forms a ring-shaped head-to-tail homodimer around DNA.</text>
</comment>
<keyword evidence="8" id="KW-0238">DNA-binding</keyword>
<comment type="similarity">
    <text evidence="2 9">Belongs to the beta sliding clamp family.</text>
</comment>
<dbReference type="NCBIfam" id="TIGR00663">
    <property type="entry name" value="dnan"/>
    <property type="match status" value="1"/>
</dbReference>
<evidence type="ECO:0000256" key="5">
    <source>
        <dbReference type="ARBA" id="ARBA00022695"/>
    </source>
</evidence>
<evidence type="ECO:0000256" key="7">
    <source>
        <dbReference type="ARBA" id="ARBA00022932"/>
    </source>
</evidence>
<dbReference type="EMBL" id="JADWDC010000010">
    <property type="protein sequence ID" value="MCC0176608.1"/>
    <property type="molecule type" value="Genomic_DNA"/>
</dbReference>